<dbReference type="HOGENOM" id="CLU_1873000_0_0_6"/>
<dbReference type="OrthoDB" id="5574248at2"/>
<keyword evidence="2" id="KW-1185">Reference proteome</keyword>
<reference key="2">
    <citation type="submission" date="2011-05" db="EMBL/GenBank/DDBJ databases">
        <title>Complete genome sequence of the aerobic marine methanotroph Methylomonas methanica MC09.</title>
        <authorList>
            <person name="Boden R."/>
            <person name="Cunliffe M."/>
            <person name="Scanlan J."/>
            <person name="Moussard H."/>
            <person name="Kits K.D."/>
            <person name="Klotz M."/>
            <person name="Jetten M."/>
            <person name="Vuilleumier S."/>
            <person name="Han J."/>
            <person name="Peters L."/>
            <person name="Mikhailova N."/>
            <person name="Teshima H."/>
            <person name="Tapia R."/>
            <person name="Kyrpides N."/>
            <person name="Ivanova N."/>
            <person name="Pagani I."/>
            <person name="Cheng J.-F."/>
            <person name="Goodwin L."/>
            <person name="Han C."/>
            <person name="Hauser L."/>
            <person name="Land M."/>
            <person name="Lapidus A."/>
            <person name="Lucas S."/>
            <person name="Pitluck S."/>
            <person name="Woyke T."/>
            <person name="Stein L.Y."/>
            <person name="Murrell C."/>
        </authorList>
    </citation>
    <scope>NUCLEOTIDE SEQUENCE</scope>
    <source>
        <strain>MC09</strain>
    </source>
</reference>
<name>G0A3U1_METMM</name>
<gene>
    <name evidence="1" type="ordered locus">Metme_4365</name>
</gene>
<dbReference type="Proteomes" id="UP000008888">
    <property type="component" value="Chromosome"/>
</dbReference>
<dbReference type="AlphaFoldDB" id="G0A3U1"/>
<sequence length="136" mass="15108">MKSQKLPPFGKLLADRQRFKNPPWLVVVCVGSDAWNSAKARNQRGDSVTLVLPPDADLAALSWPVACCSVVIEWTQPAPEQLVVELARELLRAGAESVTIWPRWVDYSNPNFEWPADQPPIKTYRVDRAQGSANAA</sequence>
<evidence type="ECO:0000313" key="2">
    <source>
        <dbReference type="Proteomes" id="UP000008888"/>
    </source>
</evidence>
<accession>G0A3U1</accession>
<reference evidence="2" key="3">
    <citation type="submission" date="2011-05" db="EMBL/GenBank/DDBJ databases">
        <title>Complete sequence of Methylomonas methanica MC09.</title>
        <authorList>
            <consortium name="US DOE Joint Genome Institute"/>
            <person name="Lucas S."/>
            <person name="Han J."/>
            <person name="Lapidus A."/>
            <person name="Cheng J.-F."/>
            <person name="Goodwin L."/>
            <person name="Pitluck S."/>
            <person name="Peters L."/>
            <person name="Mikhailova N."/>
            <person name="Teshima H."/>
            <person name="Han C."/>
            <person name="Tapia R."/>
            <person name="Land M."/>
            <person name="Hauser L."/>
            <person name="Kyrpides N."/>
            <person name="Ivanova N."/>
            <person name="Pagani I."/>
            <person name="Stein L."/>
            <person name="Woyke T."/>
        </authorList>
    </citation>
    <scope>NUCLEOTIDE SEQUENCE [LARGE SCALE GENOMIC DNA]</scope>
    <source>
        <strain evidence="2">MC09</strain>
    </source>
</reference>
<dbReference type="KEGG" id="mmt:Metme_4365"/>
<proteinExistence type="predicted"/>
<dbReference type="EMBL" id="CP002738">
    <property type="protein sequence ID" value="AEG02713.1"/>
    <property type="molecule type" value="Genomic_DNA"/>
</dbReference>
<reference evidence="1 2" key="1">
    <citation type="journal article" date="2011" name="J. Bacteriol.">
        <title>Complete Genome Sequence of the Aerobic Marine Methanotroph Methylomonas methanica MC09.</title>
        <authorList>
            <person name="Boden R."/>
            <person name="Cunliffe M."/>
            <person name="Scanlan J."/>
            <person name="Moussard H."/>
            <person name="Kits K.D."/>
            <person name="Klotz M.G."/>
            <person name="Jetten M.S."/>
            <person name="Vuilleumier S."/>
            <person name="Han J."/>
            <person name="Peters L."/>
            <person name="Mikhailova N."/>
            <person name="Teshima H."/>
            <person name="Tapia R."/>
            <person name="Kyrpides N."/>
            <person name="Ivanova N."/>
            <person name="Pagani I."/>
            <person name="Cheng J.F."/>
            <person name="Goodwin L."/>
            <person name="Han C."/>
            <person name="Hauser L."/>
            <person name="Land M.L."/>
            <person name="Lapidus A."/>
            <person name="Lucas S."/>
            <person name="Pitluck S."/>
            <person name="Woyke T."/>
            <person name="Stein L."/>
            <person name="Murrell J.C."/>
        </authorList>
    </citation>
    <scope>NUCLEOTIDE SEQUENCE [LARGE SCALE GENOMIC DNA]</scope>
    <source>
        <strain evidence="1 2">MC09</strain>
    </source>
</reference>
<organism evidence="1 2">
    <name type="scientific">Methylomonas methanica (strain DSM 25384 / MC09)</name>
    <dbReference type="NCBI Taxonomy" id="857087"/>
    <lineage>
        <taxon>Bacteria</taxon>
        <taxon>Pseudomonadati</taxon>
        <taxon>Pseudomonadota</taxon>
        <taxon>Gammaproteobacteria</taxon>
        <taxon>Methylococcales</taxon>
        <taxon>Methylococcaceae</taxon>
        <taxon>Methylomonas</taxon>
    </lineage>
</organism>
<protein>
    <submittedName>
        <fullName evidence="1">Uncharacterized protein</fullName>
    </submittedName>
</protein>
<evidence type="ECO:0000313" key="1">
    <source>
        <dbReference type="EMBL" id="AEG02713.1"/>
    </source>
</evidence>
<dbReference type="RefSeq" id="WP_013820926.1">
    <property type="nucleotide sequence ID" value="NC_015572.1"/>
</dbReference>
<dbReference type="STRING" id="857087.Metme_4365"/>